<feature type="non-terminal residue" evidence="3">
    <location>
        <position position="176"/>
    </location>
</feature>
<keyword evidence="3" id="KW-0547">Nucleotide-binding</keyword>
<evidence type="ECO:0000259" key="2">
    <source>
        <dbReference type="Pfam" id="PF00176"/>
    </source>
</evidence>
<evidence type="ECO:0000313" key="3">
    <source>
        <dbReference type="EMBL" id="JAQ12545.1"/>
    </source>
</evidence>
<dbReference type="PANTHER" id="PTHR10799">
    <property type="entry name" value="SNF2/RAD54 HELICASE FAMILY"/>
    <property type="match status" value="1"/>
</dbReference>
<protein>
    <submittedName>
        <fullName evidence="3">Putative ATP-dependent helicase IRC5</fullName>
    </submittedName>
</protein>
<dbReference type="InterPro" id="IPR027417">
    <property type="entry name" value="P-loop_NTPase"/>
</dbReference>
<keyword evidence="3" id="KW-0347">Helicase</keyword>
<evidence type="ECO:0000256" key="1">
    <source>
        <dbReference type="SAM" id="MobiDB-lite"/>
    </source>
</evidence>
<keyword evidence="3" id="KW-0067">ATP-binding</keyword>
<dbReference type="SUPFAM" id="SSF52540">
    <property type="entry name" value="P-loop containing nucleoside triphosphate hydrolases"/>
    <property type="match status" value="1"/>
</dbReference>
<proteinExistence type="predicted"/>
<dbReference type="InterPro" id="IPR038718">
    <property type="entry name" value="SNF2-like_sf"/>
</dbReference>
<dbReference type="GO" id="GO:0005524">
    <property type="term" value="F:ATP binding"/>
    <property type="evidence" value="ECO:0007669"/>
    <property type="project" value="InterPro"/>
</dbReference>
<dbReference type="AlphaFoldDB" id="A0A146M022"/>
<feature type="domain" description="SNF2 N-terminal" evidence="2">
    <location>
        <begin position="101"/>
        <end position="175"/>
    </location>
</feature>
<accession>A0A146M022</accession>
<sequence length="176" mass="19458">LGLLQKSKFYANYMRSRLEEHKKKADKYGGAPASKKRKLKDRFTQEISDTIASSSSTEEKIAPAEISEPTVPSKTTRITPLGIEVSSDQPELLEGACMRDYQLAGFNWLKSLFETGMNGILADEMGLGKTIQTISLISYLYANGVLGPFLIVAPLSTLPNWVNEFEVFAPKIPVIL</sequence>
<name>A0A146M022_LYGHE</name>
<dbReference type="Gene3D" id="3.40.50.10810">
    <property type="entry name" value="Tandem AAA-ATPase domain"/>
    <property type="match status" value="1"/>
</dbReference>
<feature type="region of interest" description="Disordered" evidence="1">
    <location>
        <begin position="51"/>
        <end position="75"/>
    </location>
</feature>
<feature type="non-terminal residue" evidence="3">
    <location>
        <position position="1"/>
    </location>
</feature>
<dbReference type="GO" id="GO:0004386">
    <property type="term" value="F:helicase activity"/>
    <property type="evidence" value="ECO:0007669"/>
    <property type="project" value="UniProtKB-KW"/>
</dbReference>
<dbReference type="EMBL" id="GDHC01006084">
    <property type="protein sequence ID" value="JAQ12545.1"/>
    <property type="molecule type" value="Transcribed_RNA"/>
</dbReference>
<organism evidence="3">
    <name type="scientific">Lygus hesperus</name>
    <name type="common">Western plant bug</name>
    <dbReference type="NCBI Taxonomy" id="30085"/>
    <lineage>
        <taxon>Eukaryota</taxon>
        <taxon>Metazoa</taxon>
        <taxon>Ecdysozoa</taxon>
        <taxon>Arthropoda</taxon>
        <taxon>Hexapoda</taxon>
        <taxon>Insecta</taxon>
        <taxon>Pterygota</taxon>
        <taxon>Neoptera</taxon>
        <taxon>Paraneoptera</taxon>
        <taxon>Hemiptera</taxon>
        <taxon>Heteroptera</taxon>
        <taxon>Panheteroptera</taxon>
        <taxon>Cimicomorpha</taxon>
        <taxon>Miridae</taxon>
        <taxon>Mirini</taxon>
        <taxon>Lygus</taxon>
    </lineage>
</organism>
<feature type="region of interest" description="Disordered" evidence="1">
    <location>
        <begin position="20"/>
        <end position="39"/>
    </location>
</feature>
<gene>
    <name evidence="3" type="primary">IRC5</name>
    <name evidence="3" type="ORF">g.58337</name>
</gene>
<keyword evidence="3" id="KW-0378">Hydrolase</keyword>
<dbReference type="Pfam" id="PF00176">
    <property type="entry name" value="SNF2-rel_dom"/>
    <property type="match status" value="1"/>
</dbReference>
<reference evidence="3" key="1">
    <citation type="journal article" date="2016" name="Gigascience">
        <title>De novo construction of an expanded transcriptome assembly for the western tarnished plant bug, Lygus hesperus.</title>
        <authorList>
            <person name="Tassone E.E."/>
            <person name="Geib S.M."/>
            <person name="Hall B."/>
            <person name="Fabrick J.A."/>
            <person name="Brent C.S."/>
            <person name="Hull J.J."/>
        </authorList>
    </citation>
    <scope>NUCLEOTIDE SEQUENCE</scope>
</reference>
<dbReference type="InterPro" id="IPR000330">
    <property type="entry name" value="SNF2_N"/>
</dbReference>